<name>A0ABT8HKQ5_MYCAO</name>
<proteinExistence type="predicted"/>
<evidence type="ECO:0000256" key="1">
    <source>
        <dbReference type="SAM" id="MobiDB-lite"/>
    </source>
</evidence>
<comment type="caution">
    <text evidence="2">The sequence shown here is derived from an EMBL/GenBank/DDBJ whole genome shotgun (WGS) entry which is preliminary data.</text>
</comment>
<evidence type="ECO:0000313" key="2">
    <source>
        <dbReference type="EMBL" id="MDN4521352.1"/>
    </source>
</evidence>
<reference evidence="2" key="1">
    <citation type="submission" date="2023-07" db="EMBL/GenBank/DDBJ databases">
        <title>Degradation of tert-butanol by M. austroafricanum TBA100.</title>
        <authorList>
            <person name="Helbich S."/>
            <person name="Vainshtein Y."/>
        </authorList>
    </citation>
    <scope>NUCLEOTIDE SEQUENCE</scope>
    <source>
        <strain evidence="2">TBA100</strain>
    </source>
</reference>
<dbReference type="RefSeq" id="WP_301161748.1">
    <property type="nucleotide sequence ID" value="NZ_JAUHTC010000091.1"/>
</dbReference>
<evidence type="ECO:0008006" key="4">
    <source>
        <dbReference type="Google" id="ProtNLM"/>
    </source>
</evidence>
<organism evidence="2 3">
    <name type="scientific">Mycolicibacterium austroafricanum</name>
    <name type="common">Mycobacterium austroafricanum</name>
    <dbReference type="NCBI Taxonomy" id="39687"/>
    <lineage>
        <taxon>Bacteria</taxon>
        <taxon>Bacillati</taxon>
        <taxon>Actinomycetota</taxon>
        <taxon>Actinomycetes</taxon>
        <taxon>Mycobacteriales</taxon>
        <taxon>Mycobacteriaceae</taxon>
        <taxon>Mycolicibacterium</taxon>
    </lineage>
</organism>
<sequence length="97" mass="11278">MSSNELIDLVEHLDDRSAFKTALRGGDWCMDQYVAARTANEIALSRADGRDYEPELVYSPAQKNAQNEREKFRRERHYKAREEMTRKQRKAVSASVN</sequence>
<keyword evidence="3" id="KW-1185">Reference proteome</keyword>
<gene>
    <name evidence="2" type="ORF">QYF68_26540</name>
</gene>
<accession>A0ABT8HKQ5</accession>
<evidence type="ECO:0000313" key="3">
    <source>
        <dbReference type="Proteomes" id="UP001172687"/>
    </source>
</evidence>
<dbReference type="Proteomes" id="UP001172687">
    <property type="component" value="Unassembled WGS sequence"/>
</dbReference>
<protein>
    <recommendedName>
        <fullName evidence="4">HNH endonuclease</fullName>
    </recommendedName>
</protein>
<feature type="region of interest" description="Disordered" evidence="1">
    <location>
        <begin position="61"/>
        <end position="97"/>
    </location>
</feature>
<dbReference type="EMBL" id="JAUHTC010000091">
    <property type="protein sequence ID" value="MDN4521352.1"/>
    <property type="molecule type" value="Genomic_DNA"/>
</dbReference>